<sequence length="42" mass="4631">MLGIKLSGTGVALSDTDIHPVEPVHQLVYVCSDLWLNSMFDE</sequence>
<dbReference type="AlphaFoldDB" id="A0A915IAF5"/>
<proteinExistence type="predicted"/>
<dbReference type="Proteomes" id="UP000887565">
    <property type="component" value="Unplaced"/>
</dbReference>
<protein>
    <submittedName>
        <fullName evidence="2">Uncharacterized protein</fullName>
    </submittedName>
</protein>
<reference evidence="2" key="1">
    <citation type="submission" date="2022-11" db="UniProtKB">
        <authorList>
            <consortium name="WormBaseParasite"/>
        </authorList>
    </citation>
    <scope>IDENTIFICATION</scope>
</reference>
<evidence type="ECO:0000313" key="2">
    <source>
        <dbReference type="WBParaSite" id="nRc.2.0.1.t10261-RA"/>
    </source>
</evidence>
<dbReference type="WBParaSite" id="nRc.2.0.1.t10261-RA">
    <property type="protein sequence ID" value="nRc.2.0.1.t10261-RA"/>
    <property type="gene ID" value="nRc.2.0.1.g10261"/>
</dbReference>
<accession>A0A915IAF5</accession>
<organism evidence="1 2">
    <name type="scientific">Romanomermis culicivorax</name>
    <name type="common">Nematode worm</name>
    <dbReference type="NCBI Taxonomy" id="13658"/>
    <lineage>
        <taxon>Eukaryota</taxon>
        <taxon>Metazoa</taxon>
        <taxon>Ecdysozoa</taxon>
        <taxon>Nematoda</taxon>
        <taxon>Enoplea</taxon>
        <taxon>Dorylaimia</taxon>
        <taxon>Mermithida</taxon>
        <taxon>Mermithoidea</taxon>
        <taxon>Mermithidae</taxon>
        <taxon>Romanomermis</taxon>
    </lineage>
</organism>
<keyword evidence="1" id="KW-1185">Reference proteome</keyword>
<name>A0A915IAF5_ROMCU</name>
<evidence type="ECO:0000313" key="1">
    <source>
        <dbReference type="Proteomes" id="UP000887565"/>
    </source>
</evidence>